<keyword evidence="13 14" id="KW-0472">Membrane</keyword>
<feature type="transmembrane region" description="Helical" evidence="14">
    <location>
        <begin position="612"/>
        <end position="631"/>
    </location>
</feature>
<dbReference type="OrthoDB" id="10020961at2759"/>
<dbReference type="PANTHER" id="PTHR24072">
    <property type="entry name" value="RHO FAMILY GTPASE"/>
    <property type="match status" value="1"/>
</dbReference>
<evidence type="ECO:0000256" key="3">
    <source>
        <dbReference type="ARBA" id="ARBA00022692"/>
    </source>
</evidence>
<evidence type="ECO:0000256" key="13">
    <source>
        <dbReference type="ARBA" id="ARBA00023136"/>
    </source>
</evidence>
<keyword evidence="6" id="KW-0547">Nucleotide-binding</keyword>
<keyword evidence="8" id="KW-0378">Hydrolase</keyword>
<evidence type="ECO:0000256" key="5">
    <source>
        <dbReference type="ARBA" id="ARBA00022737"/>
    </source>
</evidence>
<dbReference type="PROSITE" id="PS00018">
    <property type="entry name" value="EF_HAND_1"/>
    <property type="match status" value="1"/>
</dbReference>
<dbReference type="GO" id="GO:0007264">
    <property type="term" value="P:small GTPase-mediated signal transduction"/>
    <property type="evidence" value="ECO:0007669"/>
    <property type="project" value="InterPro"/>
</dbReference>
<comment type="caution">
    <text evidence="17">The sequence shown here is derived from an EMBL/GenBank/DDBJ whole genome shotgun (WGS) entry which is preliminary data.</text>
</comment>
<dbReference type="InterPro" id="IPR018247">
    <property type="entry name" value="EF_Hand_1_Ca_BS"/>
</dbReference>
<evidence type="ECO:0000256" key="12">
    <source>
        <dbReference type="ARBA" id="ARBA00023134"/>
    </source>
</evidence>
<keyword evidence="9" id="KW-0106">Calcium</keyword>
<evidence type="ECO:0000256" key="2">
    <source>
        <dbReference type="ARBA" id="ARBA00007981"/>
    </source>
</evidence>
<dbReference type="PROSITE" id="PS51423">
    <property type="entry name" value="MIRO"/>
    <property type="match status" value="1"/>
</dbReference>
<evidence type="ECO:0000256" key="11">
    <source>
        <dbReference type="ARBA" id="ARBA00023128"/>
    </source>
</evidence>
<evidence type="ECO:0000313" key="17">
    <source>
        <dbReference type="EMBL" id="OAO15799.1"/>
    </source>
</evidence>
<accession>A0A196SIM8</accession>
<keyword evidence="10 14" id="KW-1133">Transmembrane helix</keyword>
<evidence type="ECO:0000313" key="18">
    <source>
        <dbReference type="Proteomes" id="UP000078348"/>
    </source>
</evidence>
<evidence type="ECO:0000256" key="7">
    <source>
        <dbReference type="ARBA" id="ARBA00022787"/>
    </source>
</evidence>
<dbReference type="Gene3D" id="3.40.50.300">
    <property type="entry name" value="P-loop containing nucleotide triphosphate hydrolases"/>
    <property type="match status" value="1"/>
</dbReference>
<reference evidence="17 18" key="1">
    <citation type="submission" date="2016-05" db="EMBL/GenBank/DDBJ databases">
        <title>Nuclear genome of Blastocystis sp. subtype 1 NandII.</title>
        <authorList>
            <person name="Gentekaki E."/>
            <person name="Curtis B."/>
            <person name="Stairs C."/>
            <person name="Eme L."/>
            <person name="Herman E."/>
            <person name="Klimes V."/>
            <person name="Arias M.C."/>
            <person name="Elias M."/>
            <person name="Hilliou F."/>
            <person name="Klute M."/>
            <person name="Malik S.-B."/>
            <person name="Pightling A."/>
            <person name="Rachubinski R."/>
            <person name="Salas D."/>
            <person name="Schlacht A."/>
            <person name="Suga H."/>
            <person name="Archibald J."/>
            <person name="Ball S.G."/>
            <person name="Clark G."/>
            <person name="Dacks J."/>
            <person name="Van Der Giezen M."/>
            <person name="Tsaousis A."/>
            <person name="Roger A."/>
        </authorList>
    </citation>
    <scope>NUCLEOTIDE SEQUENCE [LARGE SCALE GENOMIC DNA]</scope>
    <source>
        <strain evidence="18">ATCC 50177 / NandII</strain>
    </source>
</reference>
<dbReference type="Gene3D" id="1.10.238.10">
    <property type="entry name" value="EF-hand"/>
    <property type="match status" value="2"/>
</dbReference>
<dbReference type="EMBL" id="LXWW01000118">
    <property type="protein sequence ID" value="OAO15799.1"/>
    <property type="molecule type" value="Genomic_DNA"/>
</dbReference>
<evidence type="ECO:0000256" key="4">
    <source>
        <dbReference type="ARBA" id="ARBA00022723"/>
    </source>
</evidence>
<dbReference type="SMART" id="SM00175">
    <property type="entry name" value="RAB"/>
    <property type="match status" value="1"/>
</dbReference>
<organism evidence="17 18">
    <name type="scientific">Blastocystis sp. subtype 1 (strain ATCC 50177 / NandII)</name>
    <dbReference type="NCBI Taxonomy" id="478820"/>
    <lineage>
        <taxon>Eukaryota</taxon>
        <taxon>Sar</taxon>
        <taxon>Stramenopiles</taxon>
        <taxon>Bigyra</taxon>
        <taxon>Opalozoa</taxon>
        <taxon>Opalinata</taxon>
        <taxon>Blastocystidae</taxon>
        <taxon>Blastocystis</taxon>
    </lineage>
</organism>
<dbReference type="GO" id="GO:0003924">
    <property type="term" value="F:GTPase activity"/>
    <property type="evidence" value="ECO:0007669"/>
    <property type="project" value="InterPro"/>
</dbReference>
<keyword evidence="12" id="KW-0342">GTP-binding</keyword>
<dbReference type="InterPro" id="IPR002048">
    <property type="entry name" value="EF_hand_dom"/>
</dbReference>
<dbReference type="PROSITE" id="PS50222">
    <property type="entry name" value="EF_HAND_2"/>
    <property type="match status" value="1"/>
</dbReference>
<dbReference type="InterPro" id="IPR001806">
    <property type="entry name" value="Small_GTPase"/>
</dbReference>
<evidence type="ECO:0000256" key="8">
    <source>
        <dbReference type="ARBA" id="ARBA00022801"/>
    </source>
</evidence>
<evidence type="ECO:0000256" key="9">
    <source>
        <dbReference type="ARBA" id="ARBA00022837"/>
    </source>
</evidence>
<proteinExistence type="inferred from homology"/>
<dbReference type="GO" id="GO:0005525">
    <property type="term" value="F:GTP binding"/>
    <property type="evidence" value="ECO:0007669"/>
    <property type="project" value="UniProtKB-KW"/>
</dbReference>
<evidence type="ECO:0000256" key="6">
    <source>
        <dbReference type="ARBA" id="ARBA00022741"/>
    </source>
</evidence>
<dbReference type="SUPFAM" id="SSF47473">
    <property type="entry name" value="EF-hand"/>
    <property type="match status" value="1"/>
</dbReference>
<keyword evidence="11" id="KW-0496">Mitochondrion</keyword>
<keyword evidence="5" id="KW-0677">Repeat</keyword>
<keyword evidence="7" id="KW-1000">Mitochondrion outer membrane</keyword>
<dbReference type="SMART" id="SM00173">
    <property type="entry name" value="RAS"/>
    <property type="match status" value="1"/>
</dbReference>
<dbReference type="InterPro" id="IPR003578">
    <property type="entry name" value="Small_GTPase_Rho"/>
</dbReference>
<dbReference type="Pfam" id="PF08356">
    <property type="entry name" value="EF_assoc_2"/>
    <property type="match status" value="1"/>
</dbReference>
<gene>
    <name evidence="17" type="ORF">AV274_2514</name>
</gene>
<evidence type="ECO:0000256" key="10">
    <source>
        <dbReference type="ARBA" id="ARBA00022989"/>
    </source>
</evidence>
<dbReference type="AlphaFoldDB" id="A0A196SIM8"/>
<dbReference type="PROSITE" id="PS51419">
    <property type="entry name" value="RAB"/>
    <property type="match status" value="1"/>
</dbReference>
<dbReference type="InterPro" id="IPR013567">
    <property type="entry name" value="EF_hand_assoc_2"/>
</dbReference>
<keyword evidence="18" id="KW-1185">Reference proteome</keyword>
<dbReference type="PRINTS" id="PR00449">
    <property type="entry name" value="RASTRNSFRMNG"/>
</dbReference>
<dbReference type="Pfam" id="PF00071">
    <property type="entry name" value="Ras"/>
    <property type="match status" value="1"/>
</dbReference>
<dbReference type="GO" id="GO:0005741">
    <property type="term" value="C:mitochondrial outer membrane"/>
    <property type="evidence" value="ECO:0007669"/>
    <property type="project" value="UniProtKB-SubCell"/>
</dbReference>
<dbReference type="InterPro" id="IPR020860">
    <property type="entry name" value="MIRO_dom"/>
</dbReference>
<keyword evidence="3 14" id="KW-0812">Transmembrane</keyword>
<dbReference type="STRING" id="478820.A0A196SIM8"/>
<evidence type="ECO:0000259" key="15">
    <source>
        <dbReference type="PROSITE" id="PS50222"/>
    </source>
</evidence>
<comment type="subcellular location">
    <subcellularLocation>
        <location evidence="1">Mitochondrion outer membrane</location>
        <topology evidence="1">Single-pass type IV membrane protein</topology>
    </subcellularLocation>
</comment>
<feature type="domain" description="Miro" evidence="16">
    <location>
        <begin position="2"/>
        <end position="174"/>
    </location>
</feature>
<dbReference type="SUPFAM" id="SSF52540">
    <property type="entry name" value="P-loop containing nucleoside triphosphate hydrolases"/>
    <property type="match status" value="2"/>
</dbReference>
<name>A0A196SIM8_BLAHN</name>
<sequence>MGKSIRVLVVGDPRVGKTSIISTFVSDTFPQNVDPVLCEVVIPTEIAANYSSLVIVDSSSLETDHVVTCEQIRLADVVVIVYSLDNTSSWESVKTKWIPLVIEQGGNHKPMVIVGNKLDVQRNPVTVNRSTHLLDRSTPILQEYPSVDCVMECSAATRQNVRDVFYTAQRVIAFPIAPLFNRATQTFTDPFSRILCRVFRFFDRDQDGLWSVAELNRFEKHCFATTLAEDEVRSLLHFLRSDGDANLRSDGDANLRTTAQHEPAVTEQGFLALLRLFLTRDRAESCWVMLHALGYNEALQWEVQPQHITLPARRNPVEWSREGLEFLYRLARRYDADGDGVLTAADLERLFLPLPDATPVWDACTSLFIAPPYPDNVALTATGGLPIDAFLGLWCLLLRYERARTVYAVLQLGYWRDAQSLVRWAEPGDERQTVHCCVVGKDGIGKHAFIHRMKGSEVRENEMDGLIETTLCVVPHEEEWDPKDLRFLICTEVSELNSDGLWQCIEACDLCVLLFDASCCESFAYCCNIQSQLQKKGMFFVAVEKAGETELLRQVAQHCKRFSLPEPGVLVDGAELQETIKELKKVLFHLGVNPELCTPISEEERRKRKRTVALTTAGVSVAVGVLAGLLLRLHRQ</sequence>
<dbReference type="InterPro" id="IPR011992">
    <property type="entry name" value="EF-hand-dom_pair"/>
</dbReference>
<comment type="similarity">
    <text evidence="2">Belongs to the mitochondrial Rho GTPase family.</text>
</comment>
<dbReference type="Proteomes" id="UP000078348">
    <property type="component" value="Unassembled WGS sequence"/>
</dbReference>
<protein>
    <submittedName>
        <fullName evidence="17">Rho GTPase 1</fullName>
    </submittedName>
</protein>
<dbReference type="GO" id="GO:0005509">
    <property type="term" value="F:calcium ion binding"/>
    <property type="evidence" value="ECO:0007669"/>
    <property type="project" value="InterPro"/>
</dbReference>
<dbReference type="SMART" id="SM00174">
    <property type="entry name" value="RHO"/>
    <property type="match status" value="1"/>
</dbReference>
<feature type="domain" description="EF-hand" evidence="15">
    <location>
        <begin position="322"/>
        <end position="357"/>
    </location>
</feature>
<keyword evidence="4" id="KW-0479">Metal-binding</keyword>
<dbReference type="InterPro" id="IPR027417">
    <property type="entry name" value="P-loop_NTPase"/>
</dbReference>
<evidence type="ECO:0000256" key="1">
    <source>
        <dbReference type="ARBA" id="ARBA00004200"/>
    </source>
</evidence>
<evidence type="ECO:0000256" key="14">
    <source>
        <dbReference type="SAM" id="Phobius"/>
    </source>
</evidence>
<evidence type="ECO:0000259" key="16">
    <source>
        <dbReference type="PROSITE" id="PS51423"/>
    </source>
</evidence>